<dbReference type="InterPro" id="IPR038023">
    <property type="entry name" value="VASP_sf"/>
</dbReference>
<feature type="domain" description="WH1" evidence="11">
    <location>
        <begin position="11"/>
        <end position="124"/>
    </location>
</feature>
<dbReference type="PROSITE" id="PS50229">
    <property type="entry name" value="WH1"/>
    <property type="match status" value="1"/>
</dbReference>
<feature type="compositionally biased region" description="Low complexity" evidence="10">
    <location>
        <begin position="183"/>
        <end position="222"/>
    </location>
</feature>
<dbReference type="InterPro" id="IPR011993">
    <property type="entry name" value="PH-like_dom_sf"/>
</dbReference>
<feature type="compositionally biased region" description="Pro residues" evidence="10">
    <location>
        <begin position="304"/>
        <end position="314"/>
    </location>
</feature>
<dbReference type="Pfam" id="PF00568">
    <property type="entry name" value="WH1"/>
    <property type="match status" value="1"/>
</dbReference>
<dbReference type="Proteomes" id="UP001142055">
    <property type="component" value="Chromosome 3"/>
</dbReference>
<dbReference type="InterPro" id="IPR000697">
    <property type="entry name" value="WH1/EVH1_dom"/>
</dbReference>
<feature type="region of interest" description="Disordered" evidence="10">
    <location>
        <begin position="132"/>
        <end position="170"/>
    </location>
</feature>
<dbReference type="GO" id="GO:0030054">
    <property type="term" value="C:cell junction"/>
    <property type="evidence" value="ECO:0007669"/>
    <property type="project" value="UniProtKB-ARBA"/>
</dbReference>
<protein>
    <recommendedName>
        <fullName evidence="11">WH1 domain-containing protein</fullName>
    </recommendedName>
</protein>
<dbReference type="CDD" id="cd01207">
    <property type="entry name" value="EVH1_Ena_VASP-like"/>
    <property type="match status" value="1"/>
</dbReference>
<dbReference type="SUPFAM" id="SSF50729">
    <property type="entry name" value="PH domain-like"/>
    <property type="match status" value="1"/>
</dbReference>
<dbReference type="FunFam" id="2.30.29.30:FF:000047">
    <property type="entry name" value="vasodilator-stimulated phosphoprotein isoform X2"/>
    <property type="match status" value="1"/>
</dbReference>
<evidence type="ECO:0000256" key="2">
    <source>
        <dbReference type="ARBA" id="ARBA00004510"/>
    </source>
</evidence>
<keyword evidence="13" id="KW-1185">Reference proteome</keyword>
<feature type="compositionally biased region" description="Low complexity" evidence="10">
    <location>
        <begin position="132"/>
        <end position="156"/>
    </location>
</feature>
<name>A0A9Q0M4R5_BLOTA</name>
<evidence type="ECO:0000256" key="7">
    <source>
        <dbReference type="ARBA" id="ARBA00023203"/>
    </source>
</evidence>
<dbReference type="OMA" id="CDEECAP"/>
<feature type="region of interest" description="Disordered" evidence="10">
    <location>
        <begin position="246"/>
        <end position="267"/>
    </location>
</feature>
<comment type="subcellular location">
    <subcellularLocation>
        <location evidence="2">Cell projection</location>
        <location evidence="2">Lamellipodium</location>
    </subcellularLocation>
    <subcellularLocation>
        <location evidence="1">Cytoplasm</location>
        <location evidence="1">Cytoskeleton</location>
    </subcellularLocation>
</comment>
<dbReference type="SUPFAM" id="SSF118370">
    <property type="entry name" value="Vasodilator-stimulated phosphoprotein, VASP, tetramerisation domain"/>
    <property type="match status" value="1"/>
</dbReference>
<feature type="region of interest" description="Disordered" evidence="10">
    <location>
        <begin position="183"/>
        <end position="225"/>
    </location>
</feature>
<feature type="compositionally biased region" description="Polar residues" evidence="10">
    <location>
        <begin position="256"/>
        <end position="267"/>
    </location>
</feature>
<dbReference type="Gene3D" id="1.20.5.1160">
    <property type="entry name" value="Vasodilator-stimulated phosphoprotein"/>
    <property type="match status" value="1"/>
</dbReference>
<evidence type="ECO:0000256" key="4">
    <source>
        <dbReference type="ARBA" id="ARBA00022490"/>
    </source>
</evidence>
<dbReference type="GO" id="GO:0005856">
    <property type="term" value="C:cytoskeleton"/>
    <property type="evidence" value="ECO:0007669"/>
    <property type="project" value="UniProtKB-SubCell"/>
</dbReference>
<sequence length="567" mass="61630">MPVILSFVPETMSNPETSIASARASVMVYDDTNKKWLPSGSSSGLSRVHIYQNVQNNTFRVVGRKLQDHEVVINCAILKNLKYNQATPIFHQWRENRQVYGLNFSSKEEADAFAHTMMKVIDLLNQNTYGTTTSTTSNNGNANNGSTTVSNNVKSSMPQQPQPVYGHIGPPEEYVELRSQTNGWHGQTQNGQTTQPPQPVNNTNNNNNNNNNPNTNGHINGGMVMVDSNGTLHPIHPHMMVDHQHMLDQQRQQQQMNPNIPVSQPTYMSSSHLIHRNVSQPPIGMQNQQPPQQQLPPISQNQSIPPPPPPPPPSSSINSQMTNNNHQQQQQSNSIVQNGTMGMGQQGGGGGAPPPPPPPPPPSNNGAMMMPNGQMSRMSINSGMIPMAPPQPQQQIQQPNPPSGNTLAAAIANAKLKRTTSVKEDGAGSDTGSGSSSSSLRSAAPGNLMDEMAKTLARRRAQAESNQQSDSNENGIGTGTSRFGQSREANSSKPALVNGCSPSKDDTNSQSRRNGLQDDSRSLNGGSTISESDIDRLKQEIMTDIRKELQKLKLDIIDALKVEFNRR</sequence>
<evidence type="ECO:0000256" key="8">
    <source>
        <dbReference type="ARBA" id="ARBA00023212"/>
    </source>
</evidence>
<evidence type="ECO:0000256" key="5">
    <source>
        <dbReference type="ARBA" id="ARBA00022553"/>
    </source>
</evidence>
<dbReference type="GO" id="GO:0003779">
    <property type="term" value="F:actin binding"/>
    <property type="evidence" value="ECO:0007669"/>
    <property type="project" value="UniProtKB-KW"/>
</dbReference>
<dbReference type="PANTHER" id="PTHR11202:SF22">
    <property type="entry name" value="PROTEIN ENABLED"/>
    <property type="match status" value="1"/>
</dbReference>
<feature type="region of interest" description="Disordered" evidence="10">
    <location>
        <begin position="280"/>
        <end position="532"/>
    </location>
</feature>
<reference evidence="12" key="1">
    <citation type="submission" date="2022-12" db="EMBL/GenBank/DDBJ databases">
        <title>Genome assemblies of Blomia tropicalis.</title>
        <authorList>
            <person name="Cui Y."/>
        </authorList>
    </citation>
    <scope>NUCLEOTIDE SEQUENCE</scope>
    <source>
        <tissue evidence="12">Adult mites</tissue>
    </source>
</reference>
<feature type="compositionally biased region" description="Polar residues" evidence="10">
    <location>
        <begin position="522"/>
        <end position="531"/>
    </location>
</feature>
<dbReference type="InterPro" id="IPR014885">
    <property type="entry name" value="VASP_tetra"/>
</dbReference>
<evidence type="ECO:0000313" key="13">
    <source>
        <dbReference type="Proteomes" id="UP001142055"/>
    </source>
</evidence>
<accession>A0A9Q0M4R5</accession>
<keyword evidence="7" id="KW-0009">Actin-binding</keyword>
<comment type="similarity">
    <text evidence="3">Belongs to the Ena/VASP family.</text>
</comment>
<feature type="compositionally biased region" description="Gly residues" evidence="10">
    <location>
        <begin position="341"/>
        <end position="351"/>
    </location>
</feature>
<feature type="compositionally biased region" description="Low complexity" evidence="10">
    <location>
        <begin position="280"/>
        <end position="303"/>
    </location>
</feature>
<dbReference type="SMART" id="SM00160">
    <property type="entry name" value="RanBD"/>
    <property type="match status" value="1"/>
</dbReference>
<feature type="compositionally biased region" description="Polar residues" evidence="10">
    <location>
        <begin position="463"/>
        <end position="493"/>
    </location>
</feature>
<dbReference type="SMART" id="SM00461">
    <property type="entry name" value="WH1"/>
    <property type="match status" value="1"/>
</dbReference>
<keyword evidence="9" id="KW-0966">Cell projection</keyword>
<dbReference type="EMBL" id="JAPWDV010000003">
    <property type="protein sequence ID" value="KAJ6217917.1"/>
    <property type="molecule type" value="Genomic_DNA"/>
</dbReference>
<evidence type="ECO:0000256" key="3">
    <source>
        <dbReference type="ARBA" id="ARBA00009785"/>
    </source>
</evidence>
<dbReference type="Pfam" id="PF08776">
    <property type="entry name" value="VASP_tetra"/>
    <property type="match status" value="1"/>
</dbReference>
<dbReference type="AlphaFoldDB" id="A0A9Q0M4R5"/>
<feature type="compositionally biased region" description="Pro residues" evidence="10">
    <location>
        <begin position="352"/>
        <end position="363"/>
    </location>
</feature>
<feature type="compositionally biased region" description="Low complexity" evidence="10">
    <location>
        <begin position="315"/>
        <end position="340"/>
    </location>
</feature>
<feature type="compositionally biased region" description="Low complexity" evidence="10">
    <location>
        <begin position="428"/>
        <end position="446"/>
    </location>
</feature>
<keyword evidence="8" id="KW-0206">Cytoskeleton</keyword>
<evidence type="ECO:0000256" key="1">
    <source>
        <dbReference type="ARBA" id="ARBA00004245"/>
    </source>
</evidence>
<evidence type="ECO:0000256" key="10">
    <source>
        <dbReference type="SAM" id="MobiDB-lite"/>
    </source>
</evidence>
<dbReference type="GO" id="GO:0017124">
    <property type="term" value="F:SH3 domain binding"/>
    <property type="evidence" value="ECO:0007669"/>
    <property type="project" value="UniProtKB-KW"/>
</dbReference>
<dbReference type="PANTHER" id="PTHR11202">
    <property type="entry name" value="SPROUTY-RELATED, EVH1 DOMAIN-CONTAINING PROTEIN FAMILY MEMBER"/>
    <property type="match status" value="1"/>
</dbReference>
<keyword evidence="4" id="KW-0963">Cytoplasm</keyword>
<dbReference type="GO" id="GO:0005829">
    <property type="term" value="C:cytosol"/>
    <property type="evidence" value="ECO:0007669"/>
    <property type="project" value="UniProtKB-ARBA"/>
</dbReference>
<evidence type="ECO:0000256" key="6">
    <source>
        <dbReference type="ARBA" id="ARBA00023036"/>
    </source>
</evidence>
<dbReference type="InterPro" id="IPR000156">
    <property type="entry name" value="Ran_bind_dom"/>
</dbReference>
<evidence type="ECO:0000256" key="9">
    <source>
        <dbReference type="ARBA" id="ARBA00023273"/>
    </source>
</evidence>
<feature type="compositionally biased region" description="Low complexity" evidence="10">
    <location>
        <begin position="364"/>
        <end position="373"/>
    </location>
</feature>
<organism evidence="12 13">
    <name type="scientific">Blomia tropicalis</name>
    <name type="common">Mite</name>
    <dbReference type="NCBI Taxonomy" id="40697"/>
    <lineage>
        <taxon>Eukaryota</taxon>
        <taxon>Metazoa</taxon>
        <taxon>Ecdysozoa</taxon>
        <taxon>Arthropoda</taxon>
        <taxon>Chelicerata</taxon>
        <taxon>Arachnida</taxon>
        <taxon>Acari</taxon>
        <taxon>Acariformes</taxon>
        <taxon>Sarcoptiformes</taxon>
        <taxon>Astigmata</taxon>
        <taxon>Glycyphagoidea</taxon>
        <taxon>Echimyopodidae</taxon>
        <taxon>Blomia</taxon>
    </lineage>
</organism>
<dbReference type="GO" id="GO:0030027">
    <property type="term" value="C:lamellipodium"/>
    <property type="evidence" value="ECO:0007669"/>
    <property type="project" value="UniProtKB-SubCell"/>
</dbReference>
<comment type="caution">
    <text evidence="12">The sequence shown here is derived from an EMBL/GenBank/DDBJ whole genome shotgun (WGS) entry which is preliminary data.</text>
</comment>
<dbReference type="Gene3D" id="2.30.29.30">
    <property type="entry name" value="Pleckstrin-homology domain (PH domain)/Phosphotyrosine-binding domain (PTB)"/>
    <property type="match status" value="1"/>
</dbReference>
<evidence type="ECO:0000313" key="12">
    <source>
        <dbReference type="EMBL" id="KAJ6217917.1"/>
    </source>
</evidence>
<keyword evidence="6" id="KW-0729">SH3-binding</keyword>
<gene>
    <name evidence="12" type="ORF">RDWZM_009074</name>
</gene>
<proteinExistence type="inferred from homology"/>
<keyword evidence="5" id="KW-0597">Phosphoprotein</keyword>
<evidence type="ECO:0000259" key="11">
    <source>
        <dbReference type="PROSITE" id="PS50229"/>
    </source>
</evidence>